<evidence type="ECO:0000313" key="2">
    <source>
        <dbReference type="Proteomes" id="UP000000763"/>
    </source>
</evidence>
<dbReference type="AlphaFoldDB" id="Q9FWL5"/>
<protein>
    <submittedName>
        <fullName evidence="1">Uncharacterized protein</fullName>
    </submittedName>
</protein>
<evidence type="ECO:0000313" key="1">
    <source>
        <dbReference type="EMBL" id="AAG21904.1"/>
    </source>
</evidence>
<dbReference type="Proteomes" id="UP000000763">
    <property type="component" value="Chromosome 10"/>
</dbReference>
<reference evidence="2" key="2">
    <citation type="journal article" date="2008" name="Nucleic Acids Res.">
        <title>The rice annotation project database (RAP-DB): 2008 update.</title>
        <authorList>
            <consortium name="The rice annotation project (RAP)"/>
        </authorList>
    </citation>
    <scope>GENOME REANNOTATION</scope>
    <source>
        <strain evidence="2">cv. Nipponbare</strain>
    </source>
</reference>
<dbReference type="EMBL" id="AC026815">
    <property type="protein sequence ID" value="AAG21904.1"/>
    <property type="molecule type" value="Genomic_DNA"/>
</dbReference>
<organism evidence="1 2">
    <name type="scientific">Oryza sativa subsp. japonica</name>
    <name type="common">Rice</name>
    <dbReference type="NCBI Taxonomy" id="39947"/>
    <lineage>
        <taxon>Eukaryota</taxon>
        <taxon>Viridiplantae</taxon>
        <taxon>Streptophyta</taxon>
        <taxon>Embryophyta</taxon>
        <taxon>Tracheophyta</taxon>
        <taxon>Spermatophyta</taxon>
        <taxon>Magnoliopsida</taxon>
        <taxon>Liliopsida</taxon>
        <taxon>Poales</taxon>
        <taxon>Poaceae</taxon>
        <taxon>BOP clade</taxon>
        <taxon>Oryzoideae</taxon>
        <taxon>Oryzeae</taxon>
        <taxon>Oryzinae</taxon>
        <taxon>Oryza</taxon>
        <taxon>Oryza sativa</taxon>
    </lineage>
</organism>
<sequence length="112" mass="11739">MSDVVLGATVGDMGPGPRGLGVPCRAPRAFALPHLKALAQLPCGGGNVRCRLTDPPSFGVPSVEEDHRKSSPIYEGMKGLSPVSGGGQHWVPLKDGLLLSFRAKARIVARSR</sequence>
<reference evidence="2" key="1">
    <citation type="journal article" date="2005" name="Nature">
        <title>The map-based sequence of the rice genome.</title>
        <authorList>
            <consortium name="International rice genome sequencing project (IRGSP)"/>
            <person name="Matsumoto T."/>
            <person name="Wu J."/>
            <person name="Kanamori H."/>
            <person name="Katayose Y."/>
            <person name="Fujisawa M."/>
            <person name="Namiki N."/>
            <person name="Mizuno H."/>
            <person name="Yamamoto K."/>
            <person name="Antonio B.A."/>
            <person name="Baba T."/>
            <person name="Sakata K."/>
            <person name="Nagamura Y."/>
            <person name="Aoki H."/>
            <person name="Arikawa K."/>
            <person name="Arita K."/>
            <person name="Bito T."/>
            <person name="Chiden Y."/>
            <person name="Fujitsuka N."/>
            <person name="Fukunaka R."/>
            <person name="Hamada M."/>
            <person name="Harada C."/>
            <person name="Hayashi A."/>
            <person name="Hijishita S."/>
            <person name="Honda M."/>
            <person name="Hosokawa S."/>
            <person name="Ichikawa Y."/>
            <person name="Idonuma A."/>
            <person name="Iijima M."/>
            <person name="Ikeda M."/>
            <person name="Ikeno M."/>
            <person name="Ito K."/>
            <person name="Ito S."/>
            <person name="Ito T."/>
            <person name="Ito Y."/>
            <person name="Ito Y."/>
            <person name="Iwabuchi A."/>
            <person name="Kamiya K."/>
            <person name="Karasawa W."/>
            <person name="Kurita K."/>
            <person name="Katagiri S."/>
            <person name="Kikuta A."/>
            <person name="Kobayashi H."/>
            <person name="Kobayashi N."/>
            <person name="Machita K."/>
            <person name="Maehara T."/>
            <person name="Masukawa M."/>
            <person name="Mizubayashi T."/>
            <person name="Mukai Y."/>
            <person name="Nagasaki H."/>
            <person name="Nagata Y."/>
            <person name="Naito S."/>
            <person name="Nakashima M."/>
            <person name="Nakama Y."/>
            <person name="Nakamichi Y."/>
            <person name="Nakamura M."/>
            <person name="Meguro A."/>
            <person name="Negishi M."/>
            <person name="Ohta I."/>
            <person name="Ohta T."/>
            <person name="Okamoto M."/>
            <person name="Ono N."/>
            <person name="Saji S."/>
            <person name="Sakaguchi M."/>
            <person name="Sakai K."/>
            <person name="Shibata M."/>
            <person name="Shimokawa T."/>
            <person name="Song J."/>
            <person name="Takazaki Y."/>
            <person name="Terasawa K."/>
            <person name="Tsugane M."/>
            <person name="Tsuji K."/>
            <person name="Ueda S."/>
            <person name="Waki K."/>
            <person name="Yamagata H."/>
            <person name="Yamamoto M."/>
            <person name="Yamamoto S."/>
            <person name="Yamane H."/>
            <person name="Yoshiki S."/>
            <person name="Yoshihara R."/>
            <person name="Yukawa K."/>
            <person name="Zhong H."/>
            <person name="Yano M."/>
            <person name="Yuan Q."/>
            <person name="Ouyang S."/>
            <person name="Liu J."/>
            <person name="Jones K.M."/>
            <person name="Gansberger K."/>
            <person name="Moffat K."/>
            <person name="Hill J."/>
            <person name="Bera J."/>
            <person name="Fadrosh D."/>
            <person name="Jin S."/>
            <person name="Johri S."/>
            <person name="Kim M."/>
            <person name="Overton L."/>
            <person name="Reardon M."/>
            <person name="Tsitrin T."/>
            <person name="Vuong H."/>
            <person name="Weaver B."/>
            <person name="Ciecko A."/>
            <person name="Tallon L."/>
            <person name="Jackson J."/>
            <person name="Pai G."/>
            <person name="Aken S.V."/>
            <person name="Utterback T."/>
            <person name="Reidmuller S."/>
            <person name="Feldblyum T."/>
            <person name="Hsiao J."/>
            <person name="Zismann V."/>
            <person name="Iobst S."/>
            <person name="de Vazeille A.R."/>
            <person name="Buell C.R."/>
            <person name="Ying K."/>
            <person name="Li Y."/>
            <person name="Lu T."/>
            <person name="Huang Y."/>
            <person name="Zhao Q."/>
            <person name="Feng Q."/>
            <person name="Zhang L."/>
            <person name="Zhu J."/>
            <person name="Weng Q."/>
            <person name="Mu J."/>
            <person name="Lu Y."/>
            <person name="Fan D."/>
            <person name="Liu Y."/>
            <person name="Guan J."/>
            <person name="Zhang Y."/>
            <person name="Yu S."/>
            <person name="Liu X."/>
            <person name="Zhang Y."/>
            <person name="Hong G."/>
            <person name="Han B."/>
            <person name="Choisne N."/>
            <person name="Demange N."/>
            <person name="Orjeda G."/>
            <person name="Samain S."/>
            <person name="Cattolico L."/>
            <person name="Pelletier E."/>
            <person name="Couloux A."/>
            <person name="Segurens B."/>
            <person name="Wincker P."/>
            <person name="D'Hont A."/>
            <person name="Scarpelli C."/>
            <person name="Weissenbach J."/>
            <person name="Salanoubat M."/>
            <person name="Quetier F."/>
            <person name="Yu Y."/>
            <person name="Kim H.R."/>
            <person name="Rambo T."/>
            <person name="Currie J."/>
            <person name="Collura K."/>
            <person name="Luo M."/>
            <person name="Yang T."/>
            <person name="Ammiraju J.S.S."/>
            <person name="Engler F."/>
            <person name="Soderlund C."/>
            <person name="Wing R.A."/>
            <person name="Palmer L.E."/>
            <person name="de la Bastide M."/>
            <person name="Spiegel L."/>
            <person name="Nascimento L."/>
            <person name="Zutavern T."/>
            <person name="O'Shaughnessy A."/>
            <person name="Dike S."/>
            <person name="Dedhia N."/>
            <person name="Preston R."/>
            <person name="Balija V."/>
            <person name="McCombie W.R."/>
            <person name="Chow T."/>
            <person name="Chen H."/>
            <person name="Chung M."/>
            <person name="Chen C."/>
            <person name="Shaw J."/>
            <person name="Wu H."/>
            <person name="Hsiao K."/>
            <person name="Chao Y."/>
            <person name="Chu M."/>
            <person name="Cheng C."/>
            <person name="Hour A."/>
            <person name="Lee P."/>
            <person name="Lin S."/>
            <person name="Lin Y."/>
            <person name="Liou J."/>
            <person name="Liu S."/>
            <person name="Hsing Y."/>
            <person name="Raghuvanshi S."/>
            <person name="Mohanty A."/>
            <person name="Bharti A.K."/>
            <person name="Gaur A."/>
            <person name="Gupta V."/>
            <person name="Kumar D."/>
            <person name="Ravi V."/>
            <person name="Vij S."/>
            <person name="Kapur A."/>
            <person name="Khurana P."/>
            <person name="Khurana P."/>
            <person name="Khurana J.P."/>
            <person name="Tyagi A.K."/>
            <person name="Gaikwad K."/>
            <person name="Singh A."/>
            <person name="Dalal V."/>
            <person name="Srivastava S."/>
            <person name="Dixit A."/>
            <person name="Pal A.K."/>
            <person name="Ghazi I.A."/>
            <person name="Yadav M."/>
            <person name="Pandit A."/>
            <person name="Bhargava A."/>
            <person name="Sureshbabu K."/>
            <person name="Batra K."/>
            <person name="Sharma T.R."/>
            <person name="Mohapatra T."/>
            <person name="Singh N.K."/>
            <person name="Messing J."/>
            <person name="Nelson A.B."/>
            <person name="Fuks G."/>
            <person name="Kavchok S."/>
            <person name="Keizer G."/>
            <person name="Linton E."/>
            <person name="Llaca V."/>
            <person name="Song R."/>
            <person name="Tanyolac B."/>
            <person name="Young S."/>
            <person name="Ho-Il K."/>
            <person name="Hahn J.H."/>
            <person name="Sangsakoo G."/>
            <person name="Vanavichit A."/>
            <person name="de Mattos Luiz.A.T."/>
            <person name="Zimmer P.D."/>
            <person name="Malone G."/>
            <person name="Dellagostin O."/>
            <person name="de Oliveira A.C."/>
            <person name="Bevan M."/>
            <person name="Bancroft I."/>
            <person name="Minx P."/>
            <person name="Cordum H."/>
            <person name="Wilson R."/>
            <person name="Cheng Z."/>
            <person name="Jin W."/>
            <person name="Jiang J."/>
            <person name="Leong S.A."/>
            <person name="Iwama H."/>
            <person name="Gojobori T."/>
            <person name="Itoh T."/>
            <person name="Niimura Y."/>
            <person name="Fujii Y."/>
            <person name="Habara T."/>
            <person name="Sakai H."/>
            <person name="Sato Y."/>
            <person name="Wilson G."/>
            <person name="Kumar K."/>
            <person name="McCouch S."/>
            <person name="Juretic N."/>
            <person name="Hoen D."/>
            <person name="Wright S."/>
            <person name="Bruskiewich R."/>
            <person name="Bureau T."/>
            <person name="Miyao A."/>
            <person name="Hirochika H."/>
            <person name="Nishikawa T."/>
            <person name="Kadowaki K."/>
            <person name="Sugiura M."/>
            <person name="Burr B."/>
            <person name="Sasaki T."/>
        </authorList>
    </citation>
    <scope>NUCLEOTIDE SEQUENCE [LARGE SCALE GENOMIC DNA]</scope>
    <source>
        <strain evidence="2">cv. Nipponbare</strain>
    </source>
</reference>
<name>Q9FWL5_ORYSJ</name>
<gene>
    <name evidence="1" type="primary">OSJNBa0079L16.8</name>
</gene>
<accession>Q9FWL5</accession>
<proteinExistence type="predicted"/>